<dbReference type="InterPro" id="IPR011042">
    <property type="entry name" value="6-blade_b-propeller_TolB-like"/>
</dbReference>
<dbReference type="Proteomes" id="UP000599109">
    <property type="component" value="Unassembled WGS sequence"/>
</dbReference>
<dbReference type="PRINTS" id="PR01790">
    <property type="entry name" value="SMP30FAMILY"/>
</dbReference>
<accession>A0A937CTN9</accession>
<dbReference type="Gene3D" id="2.120.10.30">
    <property type="entry name" value="TolB, C-terminal domain"/>
    <property type="match status" value="1"/>
</dbReference>
<proteinExistence type="predicted"/>
<feature type="signal peptide" evidence="4">
    <location>
        <begin position="1"/>
        <end position="28"/>
    </location>
</feature>
<dbReference type="InterPro" id="IPR006311">
    <property type="entry name" value="TAT_signal"/>
</dbReference>
<dbReference type="RefSeq" id="WP_201675482.1">
    <property type="nucleotide sequence ID" value="NZ_JAEQNE010000004.1"/>
</dbReference>
<reference evidence="6 7" key="1">
    <citation type="journal article" date="2017" name="Int. J. Syst. Evol. Microbiol.">
        <title>Ramlibacter monticola sp. nov., isolated from forest soil.</title>
        <authorList>
            <person name="Chaudhary D.K."/>
            <person name="Kim J."/>
        </authorList>
    </citation>
    <scope>NUCLEOTIDE SEQUENCE [LARGE SCALE GENOMIC DNA]</scope>
    <source>
        <strain evidence="6 7">KACC 19175</strain>
    </source>
</reference>
<evidence type="ECO:0000256" key="1">
    <source>
        <dbReference type="ARBA" id="ARBA00022801"/>
    </source>
</evidence>
<dbReference type="InterPro" id="IPR051262">
    <property type="entry name" value="SMP-30/CGR1_Lactonase"/>
</dbReference>
<dbReference type="Pfam" id="PF08450">
    <property type="entry name" value="SGL"/>
    <property type="match status" value="1"/>
</dbReference>
<dbReference type="SUPFAM" id="SSF63829">
    <property type="entry name" value="Calcium-dependent phosphotriesterase"/>
    <property type="match status" value="1"/>
</dbReference>
<evidence type="ECO:0000256" key="4">
    <source>
        <dbReference type="SAM" id="SignalP"/>
    </source>
</evidence>
<dbReference type="EMBL" id="JAEQNE010000004">
    <property type="protein sequence ID" value="MBL0392805.1"/>
    <property type="molecule type" value="Genomic_DNA"/>
</dbReference>
<dbReference type="PROSITE" id="PS51318">
    <property type="entry name" value="TAT"/>
    <property type="match status" value="1"/>
</dbReference>
<sequence length="359" mass="39167">MEMMDSSKRGFLRAAAASVAAAGGAALAAGTDKFGRDRDWTGKETVTYPEPAFEVRDRRFGGRQGNATLQRIWHGMGHDAALWCEGPVWMGDWGCLLWSDIPNHRVLRWSEDDGHVSVFQPESGYSNGHSRDLQGRLIAMEHDTRRVRRREYDGTWTVLCDSFQGRKLNAPNDAAIHQDGSIYFTDPGYGIMGPYEGHKAEFELPTRVYRIDPAGQVSIAAEGPMRRPNGLCFSPDFKTLYVADTGATDGPNNPANVIAFNVSGTALSGPRVFADFAPGFCDGIRCDTEGNVWCSWGWGGPDTNGVRVHHPSGALLAFLHTPEVISNLTFGGTKRNRLFMTGSTSIYALYVNAVGAALG</sequence>
<keyword evidence="3" id="KW-0862">Zinc</keyword>
<feature type="binding site" evidence="3">
    <location>
        <position position="282"/>
    </location>
    <ligand>
        <name>a divalent metal cation</name>
        <dbReference type="ChEBI" id="CHEBI:60240"/>
    </ligand>
</feature>
<comment type="caution">
    <text evidence="6">The sequence shown here is derived from an EMBL/GenBank/DDBJ whole genome shotgun (WGS) entry which is preliminary data.</text>
</comment>
<dbReference type="PANTHER" id="PTHR47572">
    <property type="entry name" value="LIPOPROTEIN-RELATED"/>
    <property type="match status" value="1"/>
</dbReference>
<feature type="binding site" evidence="3">
    <location>
        <position position="85"/>
    </location>
    <ligand>
        <name>a divalent metal cation</name>
        <dbReference type="ChEBI" id="CHEBI:60240"/>
    </ligand>
</feature>
<organism evidence="6 7">
    <name type="scientific">Ramlibacter monticola</name>
    <dbReference type="NCBI Taxonomy" id="1926872"/>
    <lineage>
        <taxon>Bacteria</taxon>
        <taxon>Pseudomonadati</taxon>
        <taxon>Pseudomonadota</taxon>
        <taxon>Betaproteobacteria</taxon>
        <taxon>Burkholderiales</taxon>
        <taxon>Comamonadaceae</taxon>
        <taxon>Ramlibacter</taxon>
    </lineage>
</organism>
<protein>
    <submittedName>
        <fullName evidence="6">SMP-30/gluconolactonase/LRE family protein</fullName>
    </submittedName>
</protein>
<dbReference type="InterPro" id="IPR005511">
    <property type="entry name" value="SMP-30"/>
</dbReference>
<dbReference type="AlphaFoldDB" id="A0A937CTN9"/>
<keyword evidence="4" id="KW-0732">Signal</keyword>
<dbReference type="InterPro" id="IPR013658">
    <property type="entry name" value="SGL"/>
</dbReference>
<gene>
    <name evidence="6" type="ORF">JJ685_16835</name>
</gene>
<evidence type="ECO:0000313" key="6">
    <source>
        <dbReference type="EMBL" id="MBL0392805.1"/>
    </source>
</evidence>
<evidence type="ECO:0000256" key="2">
    <source>
        <dbReference type="PIRSR" id="PIRSR605511-1"/>
    </source>
</evidence>
<feature type="domain" description="SMP-30/Gluconolactonase/LRE-like region" evidence="5">
    <location>
        <begin position="83"/>
        <end position="342"/>
    </location>
</feature>
<dbReference type="GO" id="GO:0046872">
    <property type="term" value="F:metal ion binding"/>
    <property type="evidence" value="ECO:0007669"/>
    <property type="project" value="UniProtKB-KW"/>
</dbReference>
<dbReference type="PANTHER" id="PTHR47572:SF4">
    <property type="entry name" value="LACTONASE DRP35"/>
    <property type="match status" value="1"/>
</dbReference>
<keyword evidence="3" id="KW-0479">Metal-binding</keyword>
<feature type="chain" id="PRO_5036975218" evidence="4">
    <location>
        <begin position="29"/>
        <end position="359"/>
    </location>
</feature>
<dbReference type="GO" id="GO:0016787">
    <property type="term" value="F:hydrolase activity"/>
    <property type="evidence" value="ECO:0007669"/>
    <property type="project" value="UniProtKB-KW"/>
</dbReference>
<feature type="binding site" evidence="3">
    <location>
        <position position="196"/>
    </location>
    <ligand>
        <name>substrate</name>
    </ligand>
</feature>
<evidence type="ECO:0000259" key="5">
    <source>
        <dbReference type="Pfam" id="PF08450"/>
    </source>
</evidence>
<keyword evidence="7" id="KW-1185">Reference proteome</keyword>
<name>A0A937CTN9_9BURK</name>
<feature type="binding site" evidence="3">
    <location>
        <position position="172"/>
    </location>
    <ligand>
        <name>substrate</name>
    </ligand>
</feature>
<keyword evidence="1" id="KW-0378">Hydrolase</keyword>
<feature type="binding site" evidence="3">
    <location>
        <position position="229"/>
    </location>
    <ligand>
        <name>a divalent metal cation</name>
        <dbReference type="ChEBI" id="CHEBI:60240"/>
    </ligand>
</feature>
<feature type="active site" description="Proton donor/acceptor" evidence="2">
    <location>
        <position position="282"/>
    </location>
</feature>
<comment type="cofactor">
    <cofactor evidence="3">
        <name>Zn(2+)</name>
        <dbReference type="ChEBI" id="CHEBI:29105"/>
    </cofactor>
    <text evidence="3">Binds 1 divalent metal cation per subunit.</text>
</comment>
<evidence type="ECO:0000256" key="3">
    <source>
        <dbReference type="PIRSR" id="PIRSR605511-2"/>
    </source>
</evidence>
<evidence type="ECO:0000313" key="7">
    <source>
        <dbReference type="Proteomes" id="UP000599109"/>
    </source>
</evidence>